<dbReference type="GO" id="GO:0006869">
    <property type="term" value="P:lipid transport"/>
    <property type="evidence" value="ECO:0007669"/>
    <property type="project" value="UniProtKB-KW"/>
</dbReference>
<keyword evidence="5" id="KW-0446">Lipid-binding</keyword>
<dbReference type="PANTHER" id="PTHR42870">
    <property type="entry name" value="ACETYL-COA C-ACETYLTRANSFERASE"/>
    <property type="match status" value="1"/>
</dbReference>
<proteinExistence type="predicted"/>
<evidence type="ECO:0000256" key="2">
    <source>
        <dbReference type="ARBA" id="ARBA00022448"/>
    </source>
</evidence>
<keyword evidence="2" id="KW-0813">Transport</keyword>
<evidence type="ECO:0000259" key="7">
    <source>
        <dbReference type="Pfam" id="PF00108"/>
    </source>
</evidence>
<dbReference type="Proteomes" id="UP000507954">
    <property type="component" value="Unassembled WGS sequence"/>
</dbReference>
<dbReference type="GO" id="GO:0003988">
    <property type="term" value="F:acetyl-CoA C-acyltransferase activity"/>
    <property type="evidence" value="ECO:0007669"/>
    <property type="project" value="UniProtKB-ARBA"/>
</dbReference>
<dbReference type="InterPro" id="IPR020613">
    <property type="entry name" value="Thiolase_CS"/>
</dbReference>
<dbReference type="InterPro" id="IPR016039">
    <property type="entry name" value="Thiolase-like"/>
</dbReference>
<evidence type="ECO:0000256" key="5">
    <source>
        <dbReference type="ARBA" id="ARBA00023121"/>
    </source>
</evidence>
<dbReference type="PANTHER" id="PTHR42870:SF1">
    <property type="entry name" value="NON-SPECIFIC LIPID-TRANSFER PROTEIN-LIKE 2"/>
    <property type="match status" value="1"/>
</dbReference>
<dbReference type="PROSITE" id="PS00737">
    <property type="entry name" value="THIOLASE_2"/>
    <property type="match status" value="1"/>
</dbReference>
<dbReference type="SUPFAM" id="SSF53901">
    <property type="entry name" value="Thiolase-like"/>
    <property type="match status" value="2"/>
</dbReference>
<dbReference type="Gene3D" id="3.40.47.10">
    <property type="match status" value="1"/>
</dbReference>
<accession>A0A508X8Z7</accession>
<dbReference type="Pfam" id="PF00108">
    <property type="entry name" value="Thiolase_N"/>
    <property type="match status" value="1"/>
</dbReference>
<feature type="domain" description="Thiolase N-terminal" evidence="7">
    <location>
        <begin position="5"/>
        <end position="214"/>
    </location>
</feature>
<name>A0A508X8Z7_9HYPH</name>
<dbReference type="InterPro" id="IPR002155">
    <property type="entry name" value="Thiolase"/>
</dbReference>
<evidence type="ECO:0000256" key="6">
    <source>
        <dbReference type="ARBA" id="ARBA00032316"/>
    </source>
</evidence>
<evidence type="ECO:0000256" key="3">
    <source>
        <dbReference type="ARBA" id="ARBA00022679"/>
    </source>
</evidence>
<dbReference type="EC" id="2.3.1.176" evidence="1"/>
<dbReference type="InterPro" id="IPR020616">
    <property type="entry name" value="Thiolase_N"/>
</dbReference>
<gene>
    <name evidence="9" type="ORF">EMEDMD4_800046</name>
</gene>
<dbReference type="CDD" id="cd00829">
    <property type="entry name" value="SCP-x_thiolase"/>
    <property type="match status" value="1"/>
</dbReference>
<dbReference type="PIRSF" id="PIRSF000429">
    <property type="entry name" value="Ac-CoA_Ac_transf"/>
    <property type="match status" value="1"/>
</dbReference>
<keyword evidence="4" id="KW-0445">Lipid transport</keyword>
<sequence>MTKVFIGGAGMVRFGKYDASVTFEKLATGAAKAALKDSGVSRKDIEAVYVGHVFGGPVAGQRVSTELGLAGLPVSNHENYCASGATALREAWTAIKAGLYDIVLVIGAEKMTDRVKGGVTPDPNDLDAAQGYVMTAGHAMSARRYMHDYGATRDQIAAVAVKNHAHSQHNPFAQYQHAVSLEEVLNARKIADPLGLLDCSPISDGAAAAIVCSDRGMVRLGINGVRPEVKAIGLVSGTLRSGHYDVNEEDISRRAGLQAYKLASIDPSDIDLVEMHDCFTIAEIVRMEGLGLVPKGEGAAWTAAGKTSIGGELPVNPSGGLLSRGHPVGATGMAQVCELYWQLTAQAGSRQVQDARLGLAYCKGGTVSGTDGASVTTVVMQS</sequence>
<evidence type="ECO:0000313" key="9">
    <source>
        <dbReference type="EMBL" id="VTZ65464.1"/>
    </source>
</evidence>
<evidence type="ECO:0000256" key="1">
    <source>
        <dbReference type="ARBA" id="ARBA00012352"/>
    </source>
</evidence>
<feature type="domain" description="Thiolase C-terminal" evidence="8">
    <location>
        <begin position="252"/>
        <end position="368"/>
    </location>
</feature>
<evidence type="ECO:0000259" key="8">
    <source>
        <dbReference type="Pfam" id="PF22691"/>
    </source>
</evidence>
<dbReference type="Pfam" id="PF22691">
    <property type="entry name" value="Thiolase_C_1"/>
    <property type="match status" value="1"/>
</dbReference>
<reference evidence="9" key="1">
    <citation type="submission" date="2019-06" db="EMBL/GenBank/DDBJ databases">
        <authorList>
            <person name="Le Quere A."/>
            <person name="Colella S."/>
        </authorList>
    </citation>
    <scope>NUCLEOTIDE SEQUENCE</scope>
    <source>
        <strain evidence="9">EmedicaeMD41</strain>
    </source>
</reference>
<dbReference type="InterPro" id="IPR055140">
    <property type="entry name" value="Thiolase_C_2"/>
</dbReference>
<dbReference type="EMBL" id="CABFNB010000151">
    <property type="protein sequence ID" value="VTZ65464.1"/>
    <property type="molecule type" value="Genomic_DNA"/>
</dbReference>
<dbReference type="AlphaFoldDB" id="A0A508X8Z7"/>
<evidence type="ECO:0000256" key="4">
    <source>
        <dbReference type="ARBA" id="ARBA00023055"/>
    </source>
</evidence>
<dbReference type="RefSeq" id="WP_180162271.1">
    <property type="nucleotide sequence ID" value="NZ_CABFNB010000151.1"/>
</dbReference>
<protein>
    <recommendedName>
        <fullName evidence="1">propanoyl-CoA C-acyltransferase</fullName>
        <ecNumber evidence="1">2.3.1.176</ecNumber>
    </recommendedName>
    <alternativeName>
        <fullName evidence="6">Propanoyl-CoA C-acyltransferase</fullName>
    </alternativeName>
</protein>
<dbReference type="GO" id="GO:0008289">
    <property type="term" value="F:lipid binding"/>
    <property type="evidence" value="ECO:0007669"/>
    <property type="project" value="UniProtKB-KW"/>
</dbReference>
<organism evidence="9">
    <name type="scientific">Sinorhizobium medicae</name>
    <dbReference type="NCBI Taxonomy" id="110321"/>
    <lineage>
        <taxon>Bacteria</taxon>
        <taxon>Pseudomonadati</taxon>
        <taxon>Pseudomonadota</taxon>
        <taxon>Alphaproteobacteria</taxon>
        <taxon>Hyphomicrobiales</taxon>
        <taxon>Rhizobiaceae</taxon>
        <taxon>Sinorhizobium/Ensifer group</taxon>
        <taxon>Sinorhizobium</taxon>
    </lineage>
</organism>
<keyword evidence="3" id="KW-0808">Transferase</keyword>